<reference evidence="8" key="2">
    <citation type="journal article" date="2019" name="IMA Fungus">
        <title>Genome sequencing and comparison of five Tilletia species to identify candidate genes for the detection of regulated species infecting wheat.</title>
        <authorList>
            <person name="Nguyen H.D.T."/>
            <person name="Sultana T."/>
            <person name="Kesanakurti P."/>
            <person name="Hambleton S."/>
        </authorList>
    </citation>
    <scope>NUCLEOTIDE SEQUENCE</scope>
    <source>
        <strain evidence="8">DAOMC 236422</strain>
    </source>
</reference>
<feature type="compositionally biased region" description="Low complexity" evidence="6">
    <location>
        <begin position="20"/>
        <end position="54"/>
    </location>
</feature>
<keyword evidence="2" id="KW-0479">Metal-binding</keyword>
<accession>A0A8X7T7S2</accession>
<keyword evidence="3" id="KW-0805">Transcription regulation</keyword>
<name>A0A8X7T7S2_9BASI</name>
<evidence type="ECO:0000313" key="9">
    <source>
        <dbReference type="Proteomes" id="UP000078113"/>
    </source>
</evidence>
<feature type="region of interest" description="Disordered" evidence="6">
    <location>
        <begin position="405"/>
        <end position="446"/>
    </location>
</feature>
<dbReference type="InterPro" id="IPR036864">
    <property type="entry name" value="Zn2-C6_fun-type_DNA-bd_sf"/>
</dbReference>
<keyword evidence="5" id="KW-0539">Nucleus</keyword>
<dbReference type="EMBL" id="LWDG02000007">
    <property type="protein sequence ID" value="KAE8271961.1"/>
    <property type="molecule type" value="Genomic_DNA"/>
</dbReference>
<protein>
    <recommendedName>
        <fullName evidence="7">Zn(2)-C6 fungal-type domain-containing protein</fullName>
    </recommendedName>
</protein>
<feature type="compositionally biased region" description="Low complexity" evidence="6">
    <location>
        <begin position="61"/>
        <end position="73"/>
    </location>
</feature>
<evidence type="ECO:0000256" key="4">
    <source>
        <dbReference type="ARBA" id="ARBA00023163"/>
    </source>
</evidence>
<keyword evidence="4" id="KW-0804">Transcription</keyword>
<dbReference type="InterPro" id="IPR007219">
    <property type="entry name" value="XnlR_reg_dom"/>
</dbReference>
<gene>
    <name evidence="8" type="ORF">A4X09_0g373</name>
</gene>
<dbReference type="CDD" id="cd14686">
    <property type="entry name" value="bZIP"/>
    <property type="match status" value="1"/>
</dbReference>
<proteinExistence type="predicted"/>
<feature type="compositionally biased region" description="Polar residues" evidence="6">
    <location>
        <begin position="311"/>
        <end position="322"/>
    </location>
</feature>
<evidence type="ECO:0000256" key="2">
    <source>
        <dbReference type="ARBA" id="ARBA00022723"/>
    </source>
</evidence>
<dbReference type="InterPro" id="IPR001138">
    <property type="entry name" value="Zn2Cys6_DnaBD"/>
</dbReference>
<evidence type="ECO:0000259" key="7">
    <source>
        <dbReference type="PROSITE" id="PS50048"/>
    </source>
</evidence>
<dbReference type="GO" id="GO:0006351">
    <property type="term" value="P:DNA-templated transcription"/>
    <property type="evidence" value="ECO:0007669"/>
    <property type="project" value="InterPro"/>
</dbReference>
<feature type="compositionally biased region" description="Pro residues" evidence="6">
    <location>
        <begin position="121"/>
        <end position="134"/>
    </location>
</feature>
<dbReference type="PANTHER" id="PTHR47338:SF29">
    <property type="entry name" value="ZN(2)-C6 FUNGAL-TYPE DOMAIN-CONTAINING PROTEIN"/>
    <property type="match status" value="1"/>
</dbReference>
<dbReference type="SMART" id="SM00906">
    <property type="entry name" value="Fungal_trans"/>
    <property type="match status" value="1"/>
</dbReference>
<dbReference type="SUPFAM" id="SSF57701">
    <property type="entry name" value="Zn2/Cys6 DNA-binding domain"/>
    <property type="match status" value="1"/>
</dbReference>
<dbReference type="PROSITE" id="PS50048">
    <property type="entry name" value="ZN2_CY6_FUNGAL_2"/>
    <property type="match status" value="1"/>
</dbReference>
<evidence type="ECO:0000256" key="6">
    <source>
        <dbReference type="SAM" id="MobiDB-lite"/>
    </source>
</evidence>
<feature type="region of interest" description="Disordered" evidence="6">
    <location>
        <begin position="793"/>
        <end position="858"/>
    </location>
</feature>
<dbReference type="PANTHER" id="PTHR47338">
    <property type="entry name" value="ZN(II)2CYS6 TRANSCRIPTION FACTOR (EUROFUNG)-RELATED"/>
    <property type="match status" value="1"/>
</dbReference>
<feature type="domain" description="Zn(2)-C6 fungal-type" evidence="7">
    <location>
        <begin position="229"/>
        <end position="252"/>
    </location>
</feature>
<feature type="region of interest" description="Disordered" evidence="6">
    <location>
        <begin position="295"/>
        <end position="322"/>
    </location>
</feature>
<dbReference type="AlphaFoldDB" id="A0A8X7T7S2"/>
<comment type="caution">
    <text evidence="8">The sequence shown here is derived from an EMBL/GenBank/DDBJ whole genome shotgun (WGS) entry which is preliminary data.</text>
</comment>
<feature type="compositionally biased region" description="Low complexity" evidence="6">
    <location>
        <begin position="588"/>
        <end position="614"/>
    </location>
</feature>
<dbReference type="CDD" id="cd12148">
    <property type="entry name" value="fungal_TF_MHR"/>
    <property type="match status" value="1"/>
</dbReference>
<dbReference type="Proteomes" id="UP000078113">
    <property type="component" value="Unassembled WGS sequence"/>
</dbReference>
<dbReference type="Pfam" id="PF04082">
    <property type="entry name" value="Fungal_trans"/>
    <property type="match status" value="1"/>
</dbReference>
<feature type="compositionally biased region" description="Polar residues" evidence="6">
    <location>
        <begin position="135"/>
        <end position="162"/>
    </location>
</feature>
<sequence>MMDHHPLQHQHEHAMLQHQSATASSSAAYDSATAYHQQHYPLQQQPQQQQQQQQDFHSLHQPFQSQQQQQPPFEWFMGTPHPQQQQQQQQDFQPQQQLHPSMSSFFSSSSSSSSSLIQNGPSPPLAHHYPPPNTSPAQSSHHIQQQRARTDTSATSNSTLVSTDDDPSATLNSAASASTAAPLDFSHCGIANDGSTPTAATTLGTPTPAKNGRPAYISPFNKHLGRNRACAACRDRKLKCDGAKPICSQCQRAWDARRRSKKGAPAGSAPSDDWAHCPPPPCAYMKVPTSANASRSLSSVNGANEADGEGESTTVKGESTENDLSSLLNVDAAQTTADISSGRKASTSKTGHALLPGVLQGAAAKSKAKTVKRSAEIVKLERENAELRRKLEQLQLNPSASCSVDTAAPFNNNHNNASQSNQAQQELLPSPLQQPPPTLSAQRAGSTDVGVTSAPFLSMAQHFVAMNGNVVPAGQASLSVDSNVAGTVGDALPVELGLGALAAAAAAAAAVGTGPSDGIRVYSSDIHQNQHHVVPGLDGPLLEIGSSVQGLSPVSDVLNGPASSSVTAAAVAAALGGGMSMMGGPTMGGLQQQHAHQQQQYVQQQQQQQAQHQQQQQYQNGLTYTGWPADLPPLQVFDQIMEIYFRNIGSMFPMFHRGRFRHRLSLGPLHARFPHVSILHAMCALTYTLMPELDNNVPSPTIYAKGALNGKGESRGTCAQFHADRAKMLVVQGTAEGSNIYEVCQAAVLLAIYKYASGELMDAWMLSASCLRVAVPLGLNRMGPETTLAFKARESEREREGAEFSAAGGSQEGHGGMSRGHGSGTEGSTVSSSASAGGGGMPGLPSPQQHRGSGNSSTLMARKPINIMRLNIMPPPVDWVDEEERRRTFWLAFICDRNASSATLWSPSLSEESVKTEMPVADLRSYWSSDQTTTIPLDRRQTLQSYDLFTESYGDSFQFQVKASILYSRCATYVGRMDDFVSVEEYLTPGFHRLNIDIQNMVQSIPPHLQDILSPCVVSNMTDGKLVVGHILPQSASLVLNQPLAELSTDAASRCQVAITNILRVLELLASTGASLLNMPPIFSYLVCNVGRALIRRWKEMRKDAPAERLLTREGTLGEPLHAAEAVLRKEIDLVFFALCRYGQRWPLGMRQAQVMARLMGIETDPALCRHGLFFEDEITEAHH</sequence>
<dbReference type="GO" id="GO:0000981">
    <property type="term" value="F:DNA-binding transcription factor activity, RNA polymerase II-specific"/>
    <property type="evidence" value="ECO:0007669"/>
    <property type="project" value="InterPro"/>
</dbReference>
<evidence type="ECO:0000256" key="1">
    <source>
        <dbReference type="ARBA" id="ARBA00004123"/>
    </source>
</evidence>
<dbReference type="GO" id="GO:0003677">
    <property type="term" value="F:DNA binding"/>
    <property type="evidence" value="ECO:0007669"/>
    <property type="project" value="InterPro"/>
</dbReference>
<dbReference type="Pfam" id="PF00172">
    <property type="entry name" value="Zn_clus"/>
    <property type="match status" value="1"/>
</dbReference>
<keyword evidence="9" id="KW-1185">Reference proteome</keyword>
<organism evidence="8 9">
    <name type="scientific">Tilletia walkeri</name>
    <dbReference type="NCBI Taxonomy" id="117179"/>
    <lineage>
        <taxon>Eukaryota</taxon>
        <taxon>Fungi</taxon>
        <taxon>Dikarya</taxon>
        <taxon>Basidiomycota</taxon>
        <taxon>Ustilaginomycotina</taxon>
        <taxon>Exobasidiomycetes</taxon>
        <taxon>Tilletiales</taxon>
        <taxon>Tilletiaceae</taxon>
        <taxon>Tilletia</taxon>
    </lineage>
</organism>
<feature type="region of interest" description="Disordered" evidence="6">
    <location>
        <begin position="585"/>
        <end position="614"/>
    </location>
</feature>
<comment type="subcellular location">
    <subcellularLocation>
        <location evidence="1">Nucleus</location>
    </subcellularLocation>
</comment>
<feature type="compositionally biased region" description="Low complexity" evidence="6">
    <location>
        <begin position="826"/>
        <end position="835"/>
    </location>
</feature>
<evidence type="ECO:0000256" key="5">
    <source>
        <dbReference type="ARBA" id="ARBA00023242"/>
    </source>
</evidence>
<dbReference type="GO" id="GO:0008270">
    <property type="term" value="F:zinc ion binding"/>
    <property type="evidence" value="ECO:0007669"/>
    <property type="project" value="InterPro"/>
</dbReference>
<dbReference type="Gene3D" id="4.10.240.10">
    <property type="entry name" value="Zn(2)-C6 fungal-type DNA-binding domain"/>
    <property type="match status" value="1"/>
</dbReference>
<reference evidence="8" key="1">
    <citation type="submission" date="2016-04" db="EMBL/GenBank/DDBJ databases">
        <authorList>
            <person name="Nguyen H.D."/>
            <person name="Samba Siva P."/>
            <person name="Cullis J."/>
            <person name="Levesque C.A."/>
            <person name="Hambleton S."/>
        </authorList>
    </citation>
    <scope>NUCLEOTIDE SEQUENCE</scope>
    <source>
        <strain evidence="8">DAOMC 236422</strain>
    </source>
</reference>
<evidence type="ECO:0000313" key="8">
    <source>
        <dbReference type="EMBL" id="KAE8271961.1"/>
    </source>
</evidence>
<feature type="compositionally biased region" description="Polar residues" evidence="6">
    <location>
        <begin position="847"/>
        <end position="858"/>
    </location>
</feature>
<feature type="compositionally biased region" description="Low complexity" evidence="6">
    <location>
        <begin position="411"/>
        <end position="431"/>
    </location>
</feature>
<feature type="region of interest" description="Disordered" evidence="6">
    <location>
        <begin position="1"/>
        <end position="175"/>
    </location>
</feature>
<dbReference type="CDD" id="cd00067">
    <property type="entry name" value="GAL4"/>
    <property type="match status" value="1"/>
</dbReference>
<feature type="compositionally biased region" description="Basic and acidic residues" evidence="6">
    <location>
        <begin position="793"/>
        <end position="802"/>
    </location>
</feature>
<dbReference type="InterPro" id="IPR050815">
    <property type="entry name" value="TF_fung"/>
</dbReference>
<feature type="compositionally biased region" description="Gly residues" evidence="6">
    <location>
        <begin position="810"/>
        <end position="825"/>
    </location>
</feature>
<dbReference type="GO" id="GO:0005634">
    <property type="term" value="C:nucleus"/>
    <property type="evidence" value="ECO:0007669"/>
    <property type="project" value="UniProtKB-SubCell"/>
</dbReference>
<feature type="compositionally biased region" description="Basic and acidic residues" evidence="6">
    <location>
        <begin position="1"/>
        <end position="15"/>
    </location>
</feature>
<evidence type="ECO:0000256" key="3">
    <source>
        <dbReference type="ARBA" id="ARBA00023015"/>
    </source>
</evidence>
<feature type="compositionally biased region" description="Low complexity" evidence="6">
    <location>
        <begin position="83"/>
        <end position="115"/>
    </location>
</feature>